<gene>
    <name evidence="1" type="ORF">ACFSB2_21305</name>
</gene>
<sequence length="65" mass="7169">MQSYLHVCLKCGYDTAAYGILGKCPICRAGREKLKIMAMSDEKAYTPPLKKPVGNVTDITRKFGS</sequence>
<dbReference type="EMBL" id="JBHUCX010000089">
    <property type="protein sequence ID" value="MFD1677215.1"/>
    <property type="molecule type" value="Genomic_DNA"/>
</dbReference>
<protein>
    <submittedName>
        <fullName evidence="1">Uncharacterized protein</fullName>
    </submittedName>
</protein>
<proteinExistence type="predicted"/>
<name>A0ABW4JPY2_9BACL</name>
<organism evidence="1 2">
    <name type="scientific">Alicyclobacillus fodiniaquatilis</name>
    <dbReference type="NCBI Taxonomy" id="1661150"/>
    <lineage>
        <taxon>Bacteria</taxon>
        <taxon>Bacillati</taxon>
        <taxon>Bacillota</taxon>
        <taxon>Bacilli</taxon>
        <taxon>Bacillales</taxon>
        <taxon>Alicyclobacillaceae</taxon>
        <taxon>Alicyclobacillus</taxon>
    </lineage>
</organism>
<dbReference type="SUPFAM" id="SSF57802">
    <property type="entry name" value="Rubredoxin-like"/>
    <property type="match status" value="1"/>
</dbReference>
<dbReference type="Proteomes" id="UP001597079">
    <property type="component" value="Unassembled WGS sequence"/>
</dbReference>
<accession>A0ABW4JPY2</accession>
<keyword evidence="2" id="KW-1185">Reference proteome</keyword>
<reference evidence="2" key="1">
    <citation type="journal article" date="2019" name="Int. J. Syst. Evol. Microbiol.">
        <title>The Global Catalogue of Microorganisms (GCM) 10K type strain sequencing project: providing services to taxonomists for standard genome sequencing and annotation.</title>
        <authorList>
            <consortium name="The Broad Institute Genomics Platform"/>
            <consortium name="The Broad Institute Genome Sequencing Center for Infectious Disease"/>
            <person name="Wu L."/>
            <person name="Ma J."/>
        </authorList>
    </citation>
    <scope>NUCLEOTIDE SEQUENCE [LARGE SCALE GENOMIC DNA]</scope>
    <source>
        <strain evidence="2">CGMCC 1.12286</strain>
    </source>
</reference>
<evidence type="ECO:0000313" key="1">
    <source>
        <dbReference type="EMBL" id="MFD1677215.1"/>
    </source>
</evidence>
<evidence type="ECO:0000313" key="2">
    <source>
        <dbReference type="Proteomes" id="UP001597079"/>
    </source>
</evidence>
<comment type="caution">
    <text evidence="1">The sequence shown here is derived from an EMBL/GenBank/DDBJ whole genome shotgun (WGS) entry which is preliminary data.</text>
</comment>